<proteinExistence type="predicted"/>
<protein>
    <submittedName>
        <fullName evidence="1">Uncharacterized protein</fullName>
    </submittedName>
</protein>
<name>A0A7T0BV76_9BACT</name>
<sequence>MGDTAREANSTKVRDFKKENTHLKEFVAKMALKNRFLKREQGLNKFNKNKPVLLTKTLSGASDCGKLY</sequence>
<dbReference type="AlphaFoldDB" id="A0A7T0BV76"/>
<evidence type="ECO:0000313" key="2">
    <source>
        <dbReference type="Proteomes" id="UP000594688"/>
    </source>
</evidence>
<gene>
    <name evidence="1" type="ORF">G3M70_06870</name>
</gene>
<evidence type="ECO:0000313" key="1">
    <source>
        <dbReference type="EMBL" id="QPJ61622.1"/>
    </source>
</evidence>
<dbReference type="EMBL" id="CP048685">
    <property type="protein sequence ID" value="QPJ61622.1"/>
    <property type="molecule type" value="Genomic_DNA"/>
</dbReference>
<dbReference type="KEGG" id="nli:G3M70_06870"/>
<dbReference type="Proteomes" id="UP000594688">
    <property type="component" value="Chromosome"/>
</dbReference>
<organism evidence="1 2">
    <name type="scientific">Candidatus Nitronauta litoralis</name>
    <dbReference type="NCBI Taxonomy" id="2705533"/>
    <lineage>
        <taxon>Bacteria</taxon>
        <taxon>Pseudomonadati</taxon>
        <taxon>Nitrospinota/Tectimicrobiota group</taxon>
        <taxon>Nitrospinota</taxon>
        <taxon>Nitrospinia</taxon>
        <taxon>Nitrospinales</taxon>
        <taxon>Nitrospinaceae</taxon>
        <taxon>Candidatus Nitronauta</taxon>
    </lineage>
</organism>
<accession>A0A7T0BV76</accession>
<reference evidence="1 2" key="1">
    <citation type="submission" date="2020-02" db="EMBL/GenBank/DDBJ databases">
        <title>Genomic and physiological characterization of two novel Nitrospinaceae genera.</title>
        <authorList>
            <person name="Mueller A.J."/>
            <person name="Jung M.-Y."/>
            <person name="Strachan C.R."/>
            <person name="Herbold C.W."/>
            <person name="Kirkegaard R.H."/>
            <person name="Daims H."/>
        </authorList>
    </citation>
    <scope>NUCLEOTIDE SEQUENCE [LARGE SCALE GENOMIC DNA]</scope>
    <source>
        <strain evidence="1">EB</strain>
    </source>
</reference>